<dbReference type="AlphaFoldDB" id="A0A497EQU2"/>
<gene>
    <name evidence="3" type="ORF">DRJ31_05445</name>
</gene>
<name>A0A497EQU2_9CREN</name>
<evidence type="ECO:0000256" key="1">
    <source>
        <dbReference type="SAM" id="Coils"/>
    </source>
</evidence>
<feature type="coiled-coil region" evidence="1">
    <location>
        <begin position="36"/>
        <end position="70"/>
    </location>
</feature>
<dbReference type="Gene3D" id="1.10.287.1490">
    <property type="match status" value="1"/>
</dbReference>
<protein>
    <submittedName>
        <fullName evidence="3">Uncharacterized protein</fullName>
    </submittedName>
</protein>
<proteinExistence type="predicted"/>
<comment type="caution">
    <text evidence="3">The sequence shown here is derived from an EMBL/GenBank/DDBJ whole genome shotgun (WGS) entry which is preliminary data.</text>
</comment>
<keyword evidence="2" id="KW-0472">Membrane</keyword>
<evidence type="ECO:0000313" key="4">
    <source>
        <dbReference type="Proteomes" id="UP000278475"/>
    </source>
</evidence>
<keyword evidence="2" id="KW-0812">Transmembrane</keyword>
<feature type="coiled-coil region" evidence="1">
    <location>
        <begin position="110"/>
        <end position="140"/>
    </location>
</feature>
<accession>A0A497EQU2</accession>
<dbReference type="Proteomes" id="UP000278475">
    <property type="component" value="Unassembled WGS sequence"/>
</dbReference>
<feature type="transmembrane region" description="Helical" evidence="2">
    <location>
        <begin position="21"/>
        <end position="40"/>
    </location>
</feature>
<evidence type="ECO:0000256" key="2">
    <source>
        <dbReference type="SAM" id="Phobius"/>
    </source>
</evidence>
<reference evidence="3 4" key="1">
    <citation type="submission" date="2018-06" db="EMBL/GenBank/DDBJ databases">
        <title>Extensive metabolic versatility and redundancy in microbially diverse, dynamic hydrothermal sediments.</title>
        <authorList>
            <person name="Dombrowski N."/>
            <person name="Teske A."/>
            <person name="Baker B.J."/>
        </authorList>
    </citation>
    <scope>NUCLEOTIDE SEQUENCE [LARGE SCALE GENOMIC DNA]</scope>
    <source>
        <strain evidence="3">B66_G16</strain>
    </source>
</reference>
<sequence length="260" mass="29661">MSKELWQSLKKLIKLSEKERLILILMVVLIVMAYIILGLGQANAELRSELKELKDEIHSLKQKVTSYEELTKSLSSDISIVNSEIEDIKGVIQNLFKKYETLVNLPLEDLQRLENLSFELSEALNDMKALENKVEMFLAVMTFKEQLSGLGDLFVEIIVDQAFDYVAKNISLALRYMLEGVKDIISDTVRAEFPKITWHKDYIVRVSDDIFFLRMSGSIPVALANIKIPYLKIHVIVEGKVNIQTEQIADVKIVSVSVEI</sequence>
<keyword evidence="1" id="KW-0175">Coiled coil</keyword>
<evidence type="ECO:0000313" key="3">
    <source>
        <dbReference type="EMBL" id="RLE49291.1"/>
    </source>
</evidence>
<keyword evidence="2" id="KW-1133">Transmembrane helix</keyword>
<dbReference type="EMBL" id="QMQV01000042">
    <property type="protein sequence ID" value="RLE49291.1"/>
    <property type="molecule type" value="Genomic_DNA"/>
</dbReference>
<organism evidence="3 4">
    <name type="scientific">Thermoproteota archaeon</name>
    <dbReference type="NCBI Taxonomy" id="2056631"/>
    <lineage>
        <taxon>Archaea</taxon>
        <taxon>Thermoproteota</taxon>
    </lineage>
</organism>